<dbReference type="EMBL" id="GDHC01012565">
    <property type="protein sequence ID" value="JAQ06064.1"/>
    <property type="molecule type" value="Transcribed_RNA"/>
</dbReference>
<organism evidence="7">
    <name type="scientific">Lygus hesperus</name>
    <name type="common">Western plant bug</name>
    <dbReference type="NCBI Taxonomy" id="30085"/>
    <lineage>
        <taxon>Eukaryota</taxon>
        <taxon>Metazoa</taxon>
        <taxon>Ecdysozoa</taxon>
        <taxon>Arthropoda</taxon>
        <taxon>Hexapoda</taxon>
        <taxon>Insecta</taxon>
        <taxon>Pterygota</taxon>
        <taxon>Neoptera</taxon>
        <taxon>Paraneoptera</taxon>
        <taxon>Hemiptera</taxon>
        <taxon>Heteroptera</taxon>
        <taxon>Panheteroptera</taxon>
        <taxon>Cimicomorpha</taxon>
        <taxon>Miridae</taxon>
        <taxon>Mirini</taxon>
        <taxon>Lygus</taxon>
    </lineage>
</organism>
<evidence type="ECO:0000256" key="2">
    <source>
        <dbReference type="ARBA" id="ARBA00022490"/>
    </source>
</evidence>
<evidence type="ECO:0000313" key="9">
    <source>
        <dbReference type="EMBL" id="JAQ06064.1"/>
    </source>
</evidence>
<dbReference type="GO" id="GO:0003743">
    <property type="term" value="F:translation initiation factor activity"/>
    <property type="evidence" value="ECO:0007669"/>
    <property type="project" value="UniProtKB-UniRule"/>
</dbReference>
<comment type="subcellular location">
    <subcellularLocation>
        <location evidence="5">Cytoplasm</location>
    </subcellularLocation>
</comment>
<sequence length="383" mass="43368">MNVFIDLEYDEQIAELRQYFRSLGVEISEEKSPLGLEDDLFQIVNVCDACFNHGTELEIESVLNGIVSLLVVTTPSDNTNRLIYTFSDKLAKAKLGNTALKVLWLLIQSVDEKSPIRYDVYYHLVQISKETDQVKAVFPGLDELKKWFAGAPPTTEQMQKLLRSLHEGLVHCKESELAAKVMIDLLGTYTTENASQAKEDAQRCILAAVADPETFLLDPLLSLKPVRSLENELVHQLLLIFVSGKLSDYLAFYNKNKDYVQKQGLDHEANLKKMRLLTFMQLAEGVSEMSFDTILAELQIDESQVEAFVIDLLKTKLVRGRMDQSARKVHISSTMHRTFGPAQWEQLRQTLRAWKANLTTVQDGMDHVVHAQLEIAQRAKAVA</sequence>
<evidence type="ECO:0000313" key="8">
    <source>
        <dbReference type="EMBL" id="JAG57657.1"/>
    </source>
</evidence>
<comment type="subunit">
    <text evidence="5">Component of the eukaryotic translation initiation factor 3 (eIF-3) complex.</text>
</comment>
<evidence type="ECO:0000256" key="4">
    <source>
        <dbReference type="ARBA" id="ARBA00022917"/>
    </source>
</evidence>
<dbReference type="GO" id="GO:0001732">
    <property type="term" value="P:formation of cytoplasmic translation initiation complex"/>
    <property type="evidence" value="ECO:0007669"/>
    <property type="project" value="UniProtKB-UniRule"/>
</dbReference>
<keyword evidence="2 5" id="KW-0963">Cytoplasm</keyword>
<feature type="domain" description="PCI" evidence="6">
    <location>
        <begin position="174"/>
        <end position="336"/>
    </location>
</feature>
<evidence type="ECO:0000256" key="1">
    <source>
        <dbReference type="ARBA" id="ARBA00008482"/>
    </source>
</evidence>
<gene>
    <name evidence="9" type="primary">AAEL004347</name>
    <name evidence="7" type="ORF">CM83_37386</name>
    <name evidence="9" type="ORF">g.36851</name>
</gene>
<dbReference type="EMBL" id="GBRD01008164">
    <property type="protein sequence ID" value="JAG57657.1"/>
    <property type="molecule type" value="Transcribed_RNA"/>
</dbReference>
<dbReference type="Pfam" id="PF01399">
    <property type="entry name" value="PCI"/>
    <property type="match status" value="1"/>
</dbReference>
<accession>A0A0A9WQR9</accession>
<dbReference type="SMART" id="SM00088">
    <property type="entry name" value="PINT"/>
    <property type="match status" value="1"/>
</dbReference>
<dbReference type="InterPro" id="IPR036390">
    <property type="entry name" value="WH_DNA-bd_sf"/>
</dbReference>
<dbReference type="Pfam" id="PF18005">
    <property type="entry name" value="eIF3m_C_helix"/>
    <property type="match status" value="1"/>
</dbReference>
<evidence type="ECO:0000256" key="3">
    <source>
        <dbReference type="ARBA" id="ARBA00022540"/>
    </source>
</evidence>
<keyword evidence="4 5" id="KW-0648">Protein biosynthesis</keyword>
<comment type="similarity">
    <text evidence="1">Belongs to the CSN7/EIF3M family. CSN7 subfamily.</text>
</comment>
<dbReference type="InterPro" id="IPR000717">
    <property type="entry name" value="PCI_dom"/>
</dbReference>
<reference evidence="8" key="3">
    <citation type="submission" date="2014-09" db="EMBL/GenBank/DDBJ databases">
        <authorList>
            <person name="Magalhaes I.L.F."/>
            <person name="Oliveira U."/>
            <person name="Santos F.R."/>
            <person name="Vidigal T.H.D.A."/>
            <person name="Brescovit A.D."/>
            <person name="Santos A.J."/>
        </authorList>
    </citation>
    <scope>NUCLEOTIDE SEQUENCE</scope>
</reference>
<protein>
    <recommendedName>
        <fullName evidence="5">Eukaryotic translation initiation factor 3 subunit M</fullName>
        <shortName evidence="5">eIF3m</shortName>
    </recommendedName>
</protein>
<dbReference type="PANTHER" id="PTHR15350:SF2">
    <property type="entry name" value="EUKARYOTIC TRANSLATION INITIATION FACTOR 3 SUBUNIT M"/>
    <property type="match status" value="1"/>
</dbReference>
<dbReference type="SUPFAM" id="SSF46785">
    <property type="entry name" value="Winged helix' DNA-binding domain"/>
    <property type="match status" value="1"/>
</dbReference>
<reference evidence="7" key="2">
    <citation type="submission" date="2014-07" db="EMBL/GenBank/DDBJ databases">
        <authorList>
            <person name="Hull J."/>
        </authorList>
    </citation>
    <scope>NUCLEOTIDE SEQUENCE</scope>
</reference>
<reference evidence="9" key="4">
    <citation type="journal article" date="2016" name="Gigascience">
        <title>De novo construction of an expanded transcriptome assembly for the western tarnished plant bug, Lygus hesperus.</title>
        <authorList>
            <person name="Tassone E.E."/>
            <person name="Geib S.M."/>
            <person name="Hall B."/>
            <person name="Fabrick J.A."/>
            <person name="Brent C.S."/>
            <person name="Hull J.J."/>
        </authorList>
    </citation>
    <scope>NUCLEOTIDE SEQUENCE</scope>
</reference>
<dbReference type="EMBL" id="GBHO01036424">
    <property type="protein sequence ID" value="JAG07180.1"/>
    <property type="molecule type" value="Transcribed_RNA"/>
</dbReference>
<dbReference type="GO" id="GO:0016282">
    <property type="term" value="C:eukaryotic 43S preinitiation complex"/>
    <property type="evidence" value="ECO:0007669"/>
    <property type="project" value="UniProtKB-UniRule"/>
</dbReference>
<reference evidence="7" key="1">
    <citation type="journal article" date="2014" name="PLoS ONE">
        <title>Transcriptome-Based Identification of ABC Transporters in the Western Tarnished Plant Bug Lygus hesperus.</title>
        <authorList>
            <person name="Hull J.J."/>
            <person name="Chaney K."/>
            <person name="Geib S.M."/>
            <person name="Fabrick J.A."/>
            <person name="Brent C.S."/>
            <person name="Walsh D."/>
            <person name="Lavine L.C."/>
        </authorList>
    </citation>
    <scope>NUCLEOTIDE SEQUENCE</scope>
</reference>
<dbReference type="GO" id="GO:0071541">
    <property type="term" value="C:eukaryotic translation initiation factor 3 complex, eIF3m"/>
    <property type="evidence" value="ECO:0007669"/>
    <property type="project" value="UniProtKB-UniRule"/>
</dbReference>
<dbReference type="InterPro" id="IPR040750">
    <property type="entry name" value="eIF3m_C_helix"/>
</dbReference>
<dbReference type="AlphaFoldDB" id="A0A0A9WQR9"/>
<comment type="similarity">
    <text evidence="5">Belongs to the eIF-3 subunit M family.</text>
</comment>
<dbReference type="PROSITE" id="PS50250">
    <property type="entry name" value="PCI"/>
    <property type="match status" value="1"/>
</dbReference>
<dbReference type="InterPro" id="IPR027528">
    <property type="entry name" value="eIF3m"/>
</dbReference>
<keyword evidence="3 5" id="KW-0396">Initiation factor</keyword>
<evidence type="ECO:0000259" key="6">
    <source>
        <dbReference type="PROSITE" id="PS50250"/>
    </source>
</evidence>
<dbReference type="GO" id="GO:0033290">
    <property type="term" value="C:eukaryotic 48S preinitiation complex"/>
    <property type="evidence" value="ECO:0007669"/>
    <property type="project" value="UniProtKB-UniRule"/>
</dbReference>
<dbReference type="PANTHER" id="PTHR15350">
    <property type="entry name" value="COP9 SIGNALOSOME COMPLEX SUBUNIT 7/DENDRITIC CELL PROTEIN GA17"/>
    <property type="match status" value="1"/>
</dbReference>
<dbReference type="InterPro" id="IPR045237">
    <property type="entry name" value="COPS7/eIF3m"/>
</dbReference>
<name>A0A0A9WQR9_LYGHE</name>
<evidence type="ECO:0000256" key="5">
    <source>
        <dbReference type="HAMAP-Rule" id="MF_03012"/>
    </source>
</evidence>
<comment type="function">
    <text evidence="5">Component of the eukaryotic translation initiation factor 3 (eIF-3) complex, which is involved in protein synthesis of a specialized repertoire of mRNAs and, together with other initiation factors, stimulates binding of mRNA and methionyl-tRNAi to the 40S ribosome. The eIF-3 complex specifically targets and initiates translation of a subset of mRNAs involved in cell proliferation.</text>
</comment>
<proteinExistence type="inferred from homology"/>
<evidence type="ECO:0000313" key="7">
    <source>
        <dbReference type="EMBL" id="JAG07180.1"/>
    </source>
</evidence>
<dbReference type="HAMAP" id="MF_03012">
    <property type="entry name" value="eIF3m"/>
    <property type="match status" value="1"/>
</dbReference>